<dbReference type="InterPro" id="IPR045312">
    <property type="entry name" value="PCBER-like"/>
</dbReference>
<dbReference type="GO" id="GO:0016491">
    <property type="term" value="F:oxidoreductase activity"/>
    <property type="evidence" value="ECO:0007669"/>
    <property type="project" value="UniProtKB-KW"/>
</dbReference>
<dbReference type="SUPFAM" id="SSF51735">
    <property type="entry name" value="NAD(P)-binding Rossmann-fold domains"/>
    <property type="match status" value="1"/>
</dbReference>
<keyword evidence="5" id="KW-1185">Reference proteome</keyword>
<dbReference type="CDD" id="cd05259">
    <property type="entry name" value="PCBER_SDR_a"/>
    <property type="match status" value="1"/>
</dbReference>
<dbReference type="InterPro" id="IPR036291">
    <property type="entry name" value="NAD(P)-bd_dom_sf"/>
</dbReference>
<evidence type="ECO:0000313" key="5">
    <source>
        <dbReference type="Proteomes" id="UP001199106"/>
    </source>
</evidence>
<evidence type="ECO:0000256" key="2">
    <source>
        <dbReference type="ARBA" id="ARBA00023002"/>
    </source>
</evidence>
<dbReference type="PANTHER" id="PTHR47706:SF10">
    <property type="entry name" value="NMRA-LIKE DOMAIN-CONTAINING PROTEIN"/>
    <property type="match status" value="1"/>
</dbReference>
<evidence type="ECO:0000313" key="4">
    <source>
        <dbReference type="EMBL" id="KAG9185360.1"/>
    </source>
</evidence>
<organism evidence="4 5">
    <name type="scientific">Alternaria panax</name>
    <dbReference type="NCBI Taxonomy" id="48097"/>
    <lineage>
        <taxon>Eukaryota</taxon>
        <taxon>Fungi</taxon>
        <taxon>Dikarya</taxon>
        <taxon>Ascomycota</taxon>
        <taxon>Pezizomycotina</taxon>
        <taxon>Dothideomycetes</taxon>
        <taxon>Pleosporomycetidae</taxon>
        <taxon>Pleosporales</taxon>
        <taxon>Pleosporineae</taxon>
        <taxon>Pleosporaceae</taxon>
        <taxon>Alternaria</taxon>
        <taxon>Alternaria sect. Panax</taxon>
    </lineage>
</organism>
<name>A0AAD4F9J7_9PLEO</name>
<dbReference type="AlphaFoldDB" id="A0AAD4F9J7"/>
<reference evidence="4" key="1">
    <citation type="submission" date="2021-07" db="EMBL/GenBank/DDBJ databases">
        <title>Genome Resource of American Ginseng Black Spot Pathogen Alternaria panax.</title>
        <authorList>
            <person name="Qiu C."/>
            <person name="Wang W."/>
            <person name="Liu Z."/>
        </authorList>
    </citation>
    <scope>NUCLEOTIDE SEQUENCE</scope>
    <source>
        <strain evidence="4">BNCC115425</strain>
    </source>
</reference>
<accession>A0AAD4F9J7</accession>
<evidence type="ECO:0000259" key="3">
    <source>
        <dbReference type="Pfam" id="PF05368"/>
    </source>
</evidence>
<dbReference type="InterPro" id="IPR051609">
    <property type="entry name" value="NmrA/Isoflavone_reductase-like"/>
</dbReference>
<dbReference type="Pfam" id="PF05368">
    <property type="entry name" value="NmrA"/>
    <property type="match status" value="1"/>
</dbReference>
<dbReference type="Proteomes" id="UP001199106">
    <property type="component" value="Unassembled WGS sequence"/>
</dbReference>
<keyword evidence="1" id="KW-0521">NADP</keyword>
<feature type="domain" description="NmrA-like" evidence="3">
    <location>
        <begin position="4"/>
        <end position="231"/>
    </location>
</feature>
<dbReference type="InterPro" id="IPR008030">
    <property type="entry name" value="NmrA-like"/>
</dbReference>
<gene>
    <name evidence="4" type="ORF">G6011_07904</name>
</gene>
<comment type="caution">
    <text evidence="4">The sequence shown here is derived from an EMBL/GenBank/DDBJ whole genome shotgun (WGS) entry which is preliminary data.</text>
</comment>
<dbReference type="Gene3D" id="3.40.50.720">
    <property type="entry name" value="NAD(P)-binding Rossmann-like Domain"/>
    <property type="match status" value="1"/>
</dbReference>
<dbReference type="Gene3D" id="3.90.25.10">
    <property type="entry name" value="UDP-galactose 4-epimerase, domain 1"/>
    <property type="match status" value="1"/>
</dbReference>
<proteinExistence type="predicted"/>
<keyword evidence="2" id="KW-0560">Oxidoreductase</keyword>
<sequence>MSIKNVIIIGAGGNLGPCILDAFLKEPSFNTSILSREGSTSTFPSGVKVIRANYDSHDSLKDAFQGQDAVISLVGGAALGDQNKLVDAAIAAGVQRFLPSEYGSNTPDKRTREILPVFEAKFGIINYLKSKEKEISWTSIITGPFFDWGLKLGFLGFDVSSKTATLWDNGEAVFSATNLNQIGIATVKALQHADLTKNQYVYISGFQITQNDILAAAEKVTGAKWTVKKASTKEQIEQGRAKLQKGDFSGISDLILGATYGKEQQLGDYSFEGLWNDKLGVPKEDLEETVKAVWG</sequence>
<evidence type="ECO:0000256" key="1">
    <source>
        <dbReference type="ARBA" id="ARBA00022857"/>
    </source>
</evidence>
<dbReference type="PANTHER" id="PTHR47706">
    <property type="entry name" value="NMRA-LIKE FAMILY PROTEIN"/>
    <property type="match status" value="1"/>
</dbReference>
<protein>
    <recommendedName>
        <fullName evidence="3">NmrA-like domain-containing protein</fullName>
    </recommendedName>
</protein>
<dbReference type="EMBL" id="JAANER010000011">
    <property type="protein sequence ID" value="KAG9185360.1"/>
    <property type="molecule type" value="Genomic_DNA"/>
</dbReference>